<evidence type="ECO:0000256" key="2">
    <source>
        <dbReference type="ARBA" id="ARBA00023239"/>
    </source>
</evidence>
<dbReference type="InterPro" id="IPR001753">
    <property type="entry name" value="Enoyl-CoA_hydra/iso"/>
</dbReference>
<evidence type="ECO:0000313" key="3">
    <source>
        <dbReference type="EMBL" id="MCX2977982.1"/>
    </source>
</evidence>
<gene>
    <name evidence="3" type="ORF">EYC82_11505</name>
</gene>
<comment type="caution">
    <text evidence="3">The sequence shown here is derived from an EMBL/GenBank/DDBJ whole genome shotgun (WGS) entry which is preliminary data.</text>
</comment>
<keyword evidence="2" id="KW-0456">Lyase</keyword>
<accession>A0ABT3T6S2</accession>
<reference evidence="3" key="1">
    <citation type="submission" date="2019-02" db="EMBL/GenBank/DDBJ databases">
        <authorList>
            <person name="Li S.-H."/>
        </authorList>
    </citation>
    <scope>NUCLEOTIDE SEQUENCE</scope>
    <source>
        <strain evidence="3">IMCC11814</strain>
    </source>
</reference>
<dbReference type="PANTHER" id="PTHR11941:SF54">
    <property type="entry name" value="ENOYL-COA HYDRATASE, MITOCHONDRIAL"/>
    <property type="match status" value="1"/>
</dbReference>
<dbReference type="InterPro" id="IPR029045">
    <property type="entry name" value="ClpP/crotonase-like_dom_sf"/>
</dbReference>
<dbReference type="EMBL" id="SHNO01000001">
    <property type="protein sequence ID" value="MCX2977982.1"/>
    <property type="molecule type" value="Genomic_DNA"/>
</dbReference>
<dbReference type="Gene3D" id="1.10.12.10">
    <property type="entry name" value="Lyase 2-enoyl-coa Hydratase, Chain A, domain 2"/>
    <property type="match status" value="1"/>
</dbReference>
<dbReference type="Pfam" id="PF00378">
    <property type="entry name" value="ECH_1"/>
    <property type="match status" value="1"/>
</dbReference>
<evidence type="ECO:0000256" key="1">
    <source>
        <dbReference type="ARBA" id="ARBA00005254"/>
    </source>
</evidence>
<dbReference type="Proteomes" id="UP001143304">
    <property type="component" value="Unassembled WGS sequence"/>
</dbReference>
<comment type="similarity">
    <text evidence="1">Belongs to the enoyl-CoA hydratase/isomerase family.</text>
</comment>
<organism evidence="3 4">
    <name type="scientific">Candidatus Marimicrobium litorale</name>
    <dbReference type="NCBI Taxonomy" id="2518991"/>
    <lineage>
        <taxon>Bacteria</taxon>
        <taxon>Pseudomonadati</taxon>
        <taxon>Pseudomonadota</taxon>
        <taxon>Gammaproteobacteria</taxon>
        <taxon>Cellvibrionales</taxon>
        <taxon>Halieaceae</taxon>
        <taxon>Marimicrobium</taxon>
    </lineage>
</organism>
<proteinExistence type="inferred from homology"/>
<dbReference type="SUPFAM" id="SSF52096">
    <property type="entry name" value="ClpP/crotonase"/>
    <property type="match status" value="1"/>
</dbReference>
<sequence length="281" mass="30521">MRMTRAQEDNGSSIMKNSQWENLTLSRQGRVLEVAFQGSNKLNSLNNALMRELTELAQQLQFDSELSAIILTGTPETFSAGMDLRDPESANARSMTIAEQRQLVKVGPAMCAAWEALEPVTIAAIEGWCIGGGTALAVACDWRVAAENASFYVPELKLGMNMSWQSIPRFSHLIGPSKTKQLLILAEPLNAIAAEQWGLCDYVTPSGNALAKAQALAEQVASMPPVPVRMAKKAINSSVGALDNAVSFMDADQFLLAQNSEDAQEGMRAFFEKRAPHFKGN</sequence>
<dbReference type="Gene3D" id="3.90.226.10">
    <property type="entry name" value="2-enoyl-CoA Hydratase, Chain A, domain 1"/>
    <property type="match status" value="1"/>
</dbReference>
<protein>
    <submittedName>
        <fullName evidence="3">Enoyl-CoA hydratase/isomerase family protein</fullName>
    </submittedName>
</protein>
<dbReference type="InterPro" id="IPR014748">
    <property type="entry name" value="Enoyl-CoA_hydra_C"/>
</dbReference>
<evidence type="ECO:0000313" key="4">
    <source>
        <dbReference type="Proteomes" id="UP001143304"/>
    </source>
</evidence>
<keyword evidence="4" id="KW-1185">Reference proteome</keyword>
<name>A0ABT3T6S2_9GAMM</name>
<dbReference type="CDD" id="cd06558">
    <property type="entry name" value="crotonase-like"/>
    <property type="match status" value="1"/>
</dbReference>
<dbReference type="PANTHER" id="PTHR11941">
    <property type="entry name" value="ENOYL-COA HYDRATASE-RELATED"/>
    <property type="match status" value="1"/>
</dbReference>